<proteinExistence type="predicted"/>
<reference evidence="2" key="1">
    <citation type="submission" date="2022-08" db="EMBL/GenBank/DDBJ databases">
        <authorList>
            <consortium name="DOE Joint Genome Institute"/>
            <person name="Min B."/>
            <person name="Riley R."/>
            <person name="Sierra-Patev S."/>
            <person name="Naranjo-Ortiz M."/>
            <person name="Looney B."/>
            <person name="Konkel Z."/>
            <person name="Slot J.C."/>
            <person name="Sakamoto Y."/>
            <person name="Steenwyk J.L."/>
            <person name="Rokas A."/>
            <person name="Carro J."/>
            <person name="Camarero S."/>
            <person name="Ferreira P."/>
            <person name="Molpeceres G."/>
            <person name="Ruiz-Duenas F.J."/>
            <person name="Serrano A."/>
            <person name="Henrissat B."/>
            <person name="Drula E."/>
            <person name="Hughes K.W."/>
            <person name="Mata J.L."/>
            <person name="Ishikawa N.K."/>
            <person name="Vargas-Isla R."/>
            <person name="Ushijima S."/>
            <person name="Smith C.A."/>
            <person name="Ahrendt S."/>
            <person name="Andreopoulos W."/>
            <person name="He G."/>
            <person name="Labutti K."/>
            <person name="Lipzen A."/>
            <person name="Ng V."/>
            <person name="Sandor L."/>
            <person name="Barry K."/>
            <person name="Martinez A.T."/>
            <person name="Xiao Y."/>
            <person name="Gibbons J.G."/>
            <person name="Terashima K."/>
            <person name="Hibbett D.S."/>
            <person name="Grigoriev I.V."/>
        </authorList>
    </citation>
    <scope>NUCLEOTIDE SEQUENCE</scope>
    <source>
        <strain evidence="2">TFB9207</strain>
    </source>
</reference>
<sequence>MTTNFPVPDPSQYSRYFQSLEVTVEFASDEGKTKAFASLRDLSYLRKECKRPNGFVNDLDYIDCALVIMELYVVGQDKDRILDKIWGKYKDNAILSSQSASAAPPAPPSVASPAPAPATPHAQMVQPAPVPAAPVQIVQPACDSESHPSNSRTSQLRFGRIKPSTNRWRTAASLHRHDDIHMYMSS</sequence>
<dbReference type="EMBL" id="MU806243">
    <property type="protein sequence ID" value="KAJ3837490.1"/>
    <property type="molecule type" value="Genomic_DNA"/>
</dbReference>
<dbReference type="AlphaFoldDB" id="A0AA38P7C8"/>
<feature type="compositionally biased region" description="Pro residues" evidence="1">
    <location>
        <begin position="104"/>
        <end position="118"/>
    </location>
</feature>
<protein>
    <submittedName>
        <fullName evidence="2">Uncharacterized protein</fullName>
    </submittedName>
</protein>
<evidence type="ECO:0000313" key="3">
    <source>
        <dbReference type="Proteomes" id="UP001163846"/>
    </source>
</evidence>
<comment type="caution">
    <text evidence="2">The sequence shown here is derived from an EMBL/GenBank/DDBJ whole genome shotgun (WGS) entry which is preliminary data.</text>
</comment>
<organism evidence="2 3">
    <name type="scientific">Lentinula raphanica</name>
    <dbReference type="NCBI Taxonomy" id="153919"/>
    <lineage>
        <taxon>Eukaryota</taxon>
        <taxon>Fungi</taxon>
        <taxon>Dikarya</taxon>
        <taxon>Basidiomycota</taxon>
        <taxon>Agaricomycotina</taxon>
        <taxon>Agaricomycetes</taxon>
        <taxon>Agaricomycetidae</taxon>
        <taxon>Agaricales</taxon>
        <taxon>Marasmiineae</taxon>
        <taxon>Omphalotaceae</taxon>
        <taxon>Lentinula</taxon>
    </lineage>
</organism>
<evidence type="ECO:0000313" key="2">
    <source>
        <dbReference type="EMBL" id="KAJ3837490.1"/>
    </source>
</evidence>
<keyword evidence="3" id="KW-1185">Reference proteome</keyword>
<feature type="region of interest" description="Disordered" evidence="1">
    <location>
        <begin position="99"/>
        <end position="128"/>
    </location>
</feature>
<name>A0AA38P7C8_9AGAR</name>
<dbReference type="Proteomes" id="UP001163846">
    <property type="component" value="Unassembled WGS sequence"/>
</dbReference>
<feature type="region of interest" description="Disordered" evidence="1">
    <location>
        <begin position="141"/>
        <end position="162"/>
    </location>
</feature>
<feature type="compositionally biased region" description="Low complexity" evidence="1">
    <location>
        <begin position="119"/>
        <end position="128"/>
    </location>
</feature>
<accession>A0AA38P7C8</accession>
<gene>
    <name evidence="2" type="ORF">F5878DRAFT_214043</name>
</gene>
<evidence type="ECO:0000256" key="1">
    <source>
        <dbReference type="SAM" id="MobiDB-lite"/>
    </source>
</evidence>
<feature type="compositionally biased region" description="Polar residues" evidence="1">
    <location>
        <begin position="147"/>
        <end position="156"/>
    </location>
</feature>